<proteinExistence type="predicted"/>
<feature type="coiled-coil region" evidence="1">
    <location>
        <begin position="5"/>
        <end position="83"/>
    </location>
</feature>
<feature type="compositionally biased region" description="Polar residues" evidence="2">
    <location>
        <begin position="88"/>
        <end position="98"/>
    </location>
</feature>
<evidence type="ECO:0000313" key="4">
    <source>
        <dbReference type="Proteomes" id="UP000023152"/>
    </source>
</evidence>
<feature type="compositionally biased region" description="Basic and acidic residues" evidence="2">
    <location>
        <begin position="100"/>
        <end position="112"/>
    </location>
</feature>
<dbReference type="AlphaFoldDB" id="X6LJ30"/>
<name>X6LJ30_RETFI</name>
<evidence type="ECO:0000256" key="2">
    <source>
        <dbReference type="SAM" id="MobiDB-lite"/>
    </source>
</evidence>
<keyword evidence="1" id="KW-0175">Coiled coil</keyword>
<sequence length="129" mass="15483">KDQQAIELNTKMNQIIIDLKKQQNEQNEQWKMKLEELVKTNNKQFDTLKQVLTNNIEQLKTDNIELKKQLEQYQIKFDQYIETKIKNQTTNTQSQMDTQIEEKQKNEQKEKQGFKNCKNTLSFIQSSIL</sequence>
<reference evidence="3 4" key="1">
    <citation type="journal article" date="2013" name="Curr. Biol.">
        <title>The Genome of the Foraminiferan Reticulomyxa filosa.</title>
        <authorList>
            <person name="Glockner G."/>
            <person name="Hulsmann N."/>
            <person name="Schleicher M."/>
            <person name="Noegel A.A."/>
            <person name="Eichinger L."/>
            <person name="Gallinger C."/>
            <person name="Pawlowski J."/>
            <person name="Sierra R."/>
            <person name="Euteneuer U."/>
            <person name="Pillet L."/>
            <person name="Moustafa A."/>
            <person name="Platzer M."/>
            <person name="Groth M."/>
            <person name="Szafranski K."/>
            <person name="Schliwa M."/>
        </authorList>
    </citation>
    <scope>NUCLEOTIDE SEQUENCE [LARGE SCALE GENOMIC DNA]</scope>
</reference>
<feature type="non-terminal residue" evidence="3">
    <location>
        <position position="129"/>
    </location>
</feature>
<feature type="region of interest" description="Disordered" evidence="2">
    <location>
        <begin position="88"/>
        <end position="112"/>
    </location>
</feature>
<comment type="caution">
    <text evidence="3">The sequence shown here is derived from an EMBL/GenBank/DDBJ whole genome shotgun (WGS) entry which is preliminary data.</text>
</comment>
<evidence type="ECO:0008006" key="5">
    <source>
        <dbReference type="Google" id="ProtNLM"/>
    </source>
</evidence>
<evidence type="ECO:0000256" key="1">
    <source>
        <dbReference type="SAM" id="Coils"/>
    </source>
</evidence>
<accession>X6LJ30</accession>
<keyword evidence="4" id="KW-1185">Reference proteome</keyword>
<dbReference type="EMBL" id="ASPP01040165">
    <property type="protein sequence ID" value="ETO00725.1"/>
    <property type="molecule type" value="Genomic_DNA"/>
</dbReference>
<dbReference type="Proteomes" id="UP000023152">
    <property type="component" value="Unassembled WGS sequence"/>
</dbReference>
<gene>
    <name evidence="3" type="ORF">RFI_36715</name>
</gene>
<feature type="non-terminal residue" evidence="3">
    <location>
        <position position="1"/>
    </location>
</feature>
<protein>
    <recommendedName>
        <fullName evidence="5">Viral A-type inclusion protein</fullName>
    </recommendedName>
</protein>
<evidence type="ECO:0000313" key="3">
    <source>
        <dbReference type="EMBL" id="ETO00725.1"/>
    </source>
</evidence>
<organism evidence="3 4">
    <name type="scientific">Reticulomyxa filosa</name>
    <dbReference type="NCBI Taxonomy" id="46433"/>
    <lineage>
        <taxon>Eukaryota</taxon>
        <taxon>Sar</taxon>
        <taxon>Rhizaria</taxon>
        <taxon>Retaria</taxon>
        <taxon>Foraminifera</taxon>
        <taxon>Monothalamids</taxon>
        <taxon>Reticulomyxidae</taxon>
        <taxon>Reticulomyxa</taxon>
    </lineage>
</organism>